<dbReference type="Proteomes" id="UP000821853">
    <property type="component" value="Chromosome 10"/>
</dbReference>
<name>A0A9J6FKQ3_HAELO</name>
<accession>A0A9J6FKQ3</accession>
<dbReference type="PANTHER" id="PTHR12271">
    <property type="entry name" value="POLY A POLYMERASE CID PAP -RELATED"/>
    <property type="match status" value="1"/>
</dbReference>
<dbReference type="Pfam" id="PF22600">
    <property type="entry name" value="MTPAP-like_central"/>
    <property type="match status" value="1"/>
</dbReference>
<comment type="caution">
    <text evidence="2">The sequence shown here is derived from an EMBL/GenBank/DDBJ whole genome shotgun (WGS) entry which is preliminary data.</text>
</comment>
<feature type="domain" description="Poly(A) RNA polymerase mitochondrial-like central palm" evidence="1">
    <location>
        <begin position="9"/>
        <end position="115"/>
    </location>
</feature>
<organism evidence="2 3">
    <name type="scientific">Haemaphysalis longicornis</name>
    <name type="common">Bush tick</name>
    <dbReference type="NCBI Taxonomy" id="44386"/>
    <lineage>
        <taxon>Eukaryota</taxon>
        <taxon>Metazoa</taxon>
        <taxon>Ecdysozoa</taxon>
        <taxon>Arthropoda</taxon>
        <taxon>Chelicerata</taxon>
        <taxon>Arachnida</taxon>
        <taxon>Acari</taxon>
        <taxon>Parasitiformes</taxon>
        <taxon>Ixodida</taxon>
        <taxon>Ixodoidea</taxon>
        <taxon>Ixodidae</taxon>
        <taxon>Haemaphysalinae</taxon>
        <taxon>Haemaphysalis</taxon>
    </lineage>
</organism>
<dbReference type="VEuPathDB" id="VectorBase:HLOH_059345"/>
<dbReference type="OrthoDB" id="407432at2759"/>
<dbReference type="CDD" id="cd05402">
    <property type="entry name" value="NT_PAP_TUTase"/>
    <property type="match status" value="1"/>
</dbReference>
<evidence type="ECO:0000313" key="2">
    <source>
        <dbReference type="EMBL" id="KAH9363637.1"/>
    </source>
</evidence>
<dbReference type="AlphaFoldDB" id="A0A9J6FKQ3"/>
<dbReference type="InterPro" id="IPR054708">
    <property type="entry name" value="MTPAP-like_central"/>
</dbReference>
<dbReference type="SUPFAM" id="SSF81301">
    <property type="entry name" value="Nucleotidyltransferase"/>
    <property type="match status" value="1"/>
</dbReference>
<dbReference type="PANTHER" id="PTHR12271:SF66">
    <property type="entry name" value="TERMINAL URIDYLYLTRANSFERASE TAILOR"/>
    <property type="match status" value="1"/>
</dbReference>
<sequence length="125" mass="13845">MPALYMPQEEGDRQGVLHKLQSLIPESHKDANTTLYGSSCNGFGLARCDLDICLTFNSSKDGNDISHVRMIKYLARKFHKHPELHEVIAITNAKVSIIKLFLVPSGLEADISLYNGTVAATIQDF</sequence>
<dbReference type="GO" id="GO:0031123">
    <property type="term" value="P:RNA 3'-end processing"/>
    <property type="evidence" value="ECO:0007669"/>
    <property type="project" value="TreeGrafter"/>
</dbReference>
<evidence type="ECO:0000259" key="1">
    <source>
        <dbReference type="Pfam" id="PF22600"/>
    </source>
</evidence>
<keyword evidence="3" id="KW-1185">Reference proteome</keyword>
<dbReference type="EMBL" id="JABSTR010000002">
    <property type="protein sequence ID" value="KAH9363637.1"/>
    <property type="molecule type" value="Genomic_DNA"/>
</dbReference>
<proteinExistence type="predicted"/>
<reference evidence="2 3" key="1">
    <citation type="journal article" date="2020" name="Cell">
        <title>Large-Scale Comparative Analyses of Tick Genomes Elucidate Their Genetic Diversity and Vector Capacities.</title>
        <authorList>
            <consortium name="Tick Genome and Microbiome Consortium (TIGMIC)"/>
            <person name="Jia N."/>
            <person name="Wang J."/>
            <person name="Shi W."/>
            <person name="Du L."/>
            <person name="Sun Y."/>
            <person name="Zhan W."/>
            <person name="Jiang J.F."/>
            <person name="Wang Q."/>
            <person name="Zhang B."/>
            <person name="Ji P."/>
            <person name="Bell-Sakyi L."/>
            <person name="Cui X.M."/>
            <person name="Yuan T.T."/>
            <person name="Jiang B.G."/>
            <person name="Yang W.F."/>
            <person name="Lam T.T."/>
            <person name="Chang Q.C."/>
            <person name="Ding S.J."/>
            <person name="Wang X.J."/>
            <person name="Zhu J.G."/>
            <person name="Ruan X.D."/>
            <person name="Zhao L."/>
            <person name="Wei J.T."/>
            <person name="Ye R.Z."/>
            <person name="Que T.C."/>
            <person name="Du C.H."/>
            <person name="Zhou Y.H."/>
            <person name="Cheng J.X."/>
            <person name="Dai P.F."/>
            <person name="Guo W.B."/>
            <person name="Han X.H."/>
            <person name="Huang E.J."/>
            <person name="Li L.F."/>
            <person name="Wei W."/>
            <person name="Gao Y.C."/>
            <person name="Liu J.Z."/>
            <person name="Shao H.Z."/>
            <person name="Wang X."/>
            <person name="Wang C.C."/>
            <person name="Yang T.C."/>
            <person name="Huo Q.B."/>
            <person name="Li W."/>
            <person name="Chen H.Y."/>
            <person name="Chen S.E."/>
            <person name="Zhou L.G."/>
            <person name="Ni X.B."/>
            <person name="Tian J.H."/>
            <person name="Sheng Y."/>
            <person name="Liu T."/>
            <person name="Pan Y.S."/>
            <person name="Xia L.Y."/>
            <person name="Li J."/>
            <person name="Zhao F."/>
            <person name="Cao W.C."/>
        </authorList>
    </citation>
    <scope>NUCLEOTIDE SEQUENCE [LARGE SCALE GENOMIC DNA]</scope>
    <source>
        <strain evidence="2">HaeL-2018</strain>
    </source>
</reference>
<dbReference type="Gene3D" id="3.30.460.10">
    <property type="entry name" value="Beta Polymerase, domain 2"/>
    <property type="match status" value="1"/>
</dbReference>
<dbReference type="GO" id="GO:0050265">
    <property type="term" value="F:RNA uridylyltransferase activity"/>
    <property type="evidence" value="ECO:0007669"/>
    <property type="project" value="TreeGrafter"/>
</dbReference>
<protein>
    <recommendedName>
        <fullName evidence="1">Poly(A) RNA polymerase mitochondrial-like central palm domain-containing protein</fullName>
    </recommendedName>
</protein>
<evidence type="ECO:0000313" key="3">
    <source>
        <dbReference type="Proteomes" id="UP000821853"/>
    </source>
</evidence>
<gene>
    <name evidence="2" type="ORF">HPB48_004158</name>
</gene>
<dbReference type="InterPro" id="IPR043519">
    <property type="entry name" value="NT_sf"/>
</dbReference>